<feature type="compositionally biased region" description="Polar residues" evidence="1">
    <location>
        <begin position="568"/>
        <end position="584"/>
    </location>
</feature>
<dbReference type="PROSITE" id="PS50186">
    <property type="entry name" value="DEP"/>
    <property type="match status" value="1"/>
</dbReference>
<feature type="region of interest" description="Disordered" evidence="1">
    <location>
        <begin position="568"/>
        <end position="587"/>
    </location>
</feature>
<dbReference type="InterPro" id="IPR045838">
    <property type="entry name" value="DEPDC5_CTD"/>
</dbReference>
<feature type="compositionally biased region" description="Low complexity" evidence="1">
    <location>
        <begin position="210"/>
        <end position="230"/>
    </location>
</feature>
<evidence type="ECO:0000256" key="1">
    <source>
        <dbReference type="SAM" id="MobiDB-lite"/>
    </source>
</evidence>
<dbReference type="CDD" id="cd04449">
    <property type="entry name" value="DEP_DEPDC5-like"/>
    <property type="match status" value="1"/>
</dbReference>
<proteinExistence type="predicted"/>
<feature type="region of interest" description="Disordered" evidence="1">
    <location>
        <begin position="1018"/>
        <end position="1038"/>
    </location>
</feature>
<feature type="compositionally biased region" description="Low complexity" evidence="1">
    <location>
        <begin position="637"/>
        <end position="664"/>
    </location>
</feature>
<dbReference type="Gene3D" id="1.10.10.10">
    <property type="entry name" value="Winged helix-like DNA-binding domain superfamily/Winged helix DNA-binding domain"/>
    <property type="match status" value="1"/>
</dbReference>
<dbReference type="GO" id="GO:1904262">
    <property type="term" value="P:negative regulation of TORC1 signaling"/>
    <property type="evidence" value="ECO:0007669"/>
    <property type="project" value="TreeGrafter"/>
</dbReference>
<dbReference type="AlphaFoldDB" id="A0AAV9RPI4"/>
<dbReference type="InterPro" id="IPR036390">
    <property type="entry name" value="WH_DNA-bd_sf"/>
</dbReference>
<name>A0AAV9RPI4_9TELE</name>
<feature type="compositionally biased region" description="Pro residues" evidence="1">
    <location>
        <begin position="537"/>
        <end position="548"/>
    </location>
</feature>
<feature type="domain" description="DEP" evidence="2">
    <location>
        <begin position="700"/>
        <end position="759"/>
    </location>
</feature>
<sequence length="1103" mass="122584">MGRDKETSGRKSWGSVDISTGIGTSPPVRSVGAEEQQSLASDDSLGPVSNMLLIPRGPPAQYEVSSSLGYTSTRDLLEKMMDSQRDSSAPGRFTVGSAESTLHIRPGGYAPQRALINPFTPSRMPMKLTSNRRRWMHTFPVGPSGEAIQIHHQTRQNMAELQGSQQKDPTHTSAELLELAYHEATGRRTTSRQVGENGLYTCGGTDEFTGSPGSNNSSGPLSNRSSSFQDFSSSGADPTLLLSAPPTVPSFCCTVGVDWKSLTTPACLPLTTDYFPDRQTLQNDYTEGCYDLLPHSELERREDEAPVMTASQVFEEFICQRLMQGYQIIVQTNRKPPPAVATPLGSSPLYTRGLVSLRRAEEEETVYWLSMGRTFHKVCLRDKIITVTRYLPKYPCESAQIQYSYSLCPPHSDAQFVSCWVEFGHERLEEYKWNYLDQYICSAGSEDFSLIDSLKFWRTRFLLLPTGGARRVADGEGHWDVYGEGAGAAMGGCGDWVLLDGFIRFLEGLNRIRRRHRSDRIIRQKGTPIKGLQVTSPIPPYPTEPVAPPQGKRGTSALTALLEMEQNQKTLEEQQQSKPSTAVSDLSGVATAPTYVDSPRKDAAFILDFIRSPRSSYIYHSQLPAETTESLEKGVQPGATAGAPIPAGETANSSTDTSGHSAAGALSLSSSSTLMEILEAIKHPTTGLQLLPEQKGLPLNCFISAEVVHWLVNNVEGVVTQGMAVDIMQKMLDEGVVAHASGDAMRTFVYGFYFYRIVGEKDGLTSQLQTPAAGGWSTAAVEDFALFHRKWFEVAFVLEERLPCDLPAFLLPWLPSRATSYASRHSSFSRSFGGRSQAAALLAATVPEQKTVTLDVDVNNRSDRTEWCSCYYHGNFSLNAAFEIKLHWMAVTAAVLFEMVQGWHRKATSCGFLLVPVLEFPFALTSYLYGDPLRAQLFIPLHIQCLLKNSSDNLFEGFEPETYWDRMQLFQEAILYRFGFVHDKFSSSAFNFPAENKPQYVHVTGTVFLQLPYSRRKYSGGQTRRRRNSTTSNSQGPFGSEERVGYYWAYNTMLTKAWRTGVLGDERLADRLLRDLTDFCSNKDNRLQNFWDSCQEKMNASAP</sequence>
<dbReference type="PANTHER" id="PTHR13179">
    <property type="entry name" value="DEP DOMAIN CONTAINING PROTEIN 5"/>
    <property type="match status" value="1"/>
</dbReference>
<dbReference type="Proteomes" id="UP001311232">
    <property type="component" value="Unassembled WGS sequence"/>
</dbReference>
<comment type="caution">
    <text evidence="3">The sequence shown here is derived from an EMBL/GenBank/DDBJ whole genome shotgun (WGS) entry which is preliminary data.</text>
</comment>
<dbReference type="GO" id="GO:0005096">
    <property type="term" value="F:GTPase activator activity"/>
    <property type="evidence" value="ECO:0007669"/>
    <property type="project" value="InterPro"/>
</dbReference>
<feature type="region of interest" description="Disordered" evidence="1">
    <location>
        <begin position="183"/>
        <end position="230"/>
    </location>
</feature>
<dbReference type="GO" id="GO:1990130">
    <property type="term" value="C:GATOR1 complex"/>
    <property type="evidence" value="ECO:0007669"/>
    <property type="project" value="TreeGrafter"/>
</dbReference>
<dbReference type="PANTHER" id="PTHR13179:SF8">
    <property type="entry name" value="GATOR COMPLEX PROTEIN DEPDC5"/>
    <property type="match status" value="1"/>
</dbReference>
<evidence type="ECO:0000313" key="3">
    <source>
        <dbReference type="EMBL" id="KAK5610849.1"/>
    </source>
</evidence>
<dbReference type="InterPro" id="IPR000591">
    <property type="entry name" value="DEP_dom"/>
</dbReference>
<dbReference type="GO" id="GO:0035556">
    <property type="term" value="P:intracellular signal transduction"/>
    <property type="evidence" value="ECO:0007669"/>
    <property type="project" value="InterPro"/>
</dbReference>
<keyword evidence="4" id="KW-1185">Reference proteome</keyword>
<evidence type="ECO:0000313" key="4">
    <source>
        <dbReference type="Proteomes" id="UP001311232"/>
    </source>
</evidence>
<dbReference type="InterPro" id="IPR036388">
    <property type="entry name" value="WH-like_DNA-bd_sf"/>
</dbReference>
<reference evidence="3 4" key="1">
    <citation type="submission" date="2021-06" db="EMBL/GenBank/DDBJ databases">
        <authorList>
            <person name="Palmer J.M."/>
        </authorList>
    </citation>
    <scope>NUCLEOTIDE SEQUENCE [LARGE SCALE GENOMIC DNA]</scope>
    <source>
        <strain evidence="3 4">MEX-2019</strain>
        <tissue evidence="3">Muscle</tissue>
    </source>
</reference>
<dbReference type="Pfam" id="PF19418">
    <property type="entry name" value="DEPDC5_CTD"/>
    <property type="match status" value="1"/>
</dbReference>
<feature type="region of interest" description="Disordered" evidence="1">
    <location>
        <begin position="1"/>
        <end position="47"/>
    </location>
</feature>
<dbReference type="SUPFAM" id="SSF46785">
    <property type="entry name" value="Winged helix' DNA-binding domain"/>
    <property type="match status" value="1"/>
</dbReference>
<accession>A0AAV9RPI4</accession>
<dbReference type="EMBL" id="JAHHUM010001522">
    <property type="protein sequence ID" value="KAK5610849.1"/>
    <property type="molecule type" value="Genomic_DNA"/>
</dbReference>
<protein>
    <submittedName>
        <fullName evidence="3">GATOR complex protein depdc5</fullName>
    </submittedName>
</protein>
<feature type="region of interest" description="Disordered" evidence="1">
    <location>
        <begin position="532"/>
        <end position="553"/>
    </location>
</feature>
<dbReference type="GO" id="GO:0034198">
    <property type="term" value="P:cellular response to amino acid starvation"/>
    <property type="evidence" value="ECO:0007669"/>
    <property type="project" value="TreeGrafter"/>
</dbReference>
<dbReference type="GO" id="GO:0005765">
    <property type="term" value="C:lysosomal membrane"/>
    <property type="evidence" value="ECO:0007669"/>
    <property type="project" value="TreeGrafter"/>
</dbReference>
<gene>
    <name evidence="3" type="primary">DEPDC5_1</name>
    <name evidence="3" type="ORF">CRENBAI_025352</name>
</gene>
<organism evidence="3 4">
    <name type="scientific">Crenichthys baileyi</name>
    <name type="common">White River springfish</name>
    <dbReference type="NCBI Taxonomy" id="28760"/>
    <lineage>
        <taxon>Eukaryota</taxon>
        <taxon>Metazoa</taxon>
        <taxon>Chordata</taxon>
        <taxon>Craniata</taxon>
        <taxon>Vertebrata</taxon>
        <taxon>Euteleostomi</taxon>
        <taxon>Actinopterygii</taxon>
        <taxon>Neopterygii</taxon>
        <taxon>Teleostei</taxon>
        <taxon>Neoteleostei</taxon>
        <taxon>Acanthomorphata</taxon>
        <taxon>Ovalentaria</taxon>
        <taxon>Atherinomorphae</taxon>
        <taxon>Cyprinodontiformes</taxon>
        <taxon>Goodeidae</taxon>
        <taxon>Crenichthys</taxon>
    </lineage>
</organism>
<dbReference type="GO" id="GO:0010508">
    <property type="term" value="P:positive regulation of autophagy"/>
    <property type="evidence" value="ECO:0007669"/>
    <property type="project" value="TreeGrafter"/>
</dbReference>
<evidence type="ECO:0000259" key="2">
    <source>
        <dbReference type="PROSITE" id="PS50186"/>
    </source>
</evidence>
<dbReference type="Pfam" id="PF00610">
    <property type="entry name" value="DEP"/>
    <property type="match status" value="1"/>
</dbReference>
<dbReference type="InterPro" id="IPR027244">
    <property type="entry name" value="IML1"/>
</dbReference>
<dbReference type="SMART" id="SM00049">
    <property type="entry name" value="DEP"/>
    <property type="match status" value="1"/>
</dbReference>
<feature type="compositionally biased region" description="Basic residues" evidence="1">
    <location>
        <begin position="1018"/>
        <end position="1028"/>
    </location>
</feature>
<feature type="region of interest" description="Disordered" evidence="1">
    <location>
        <begin position="628"/>
        <end position="664"/>
    </location>
</feature>